<name>A0AAV4NL86_CAEEX</name>
<gene>
    <name evidence="1" type="ORF">CEXT_222831</name>
</gene>
<protein>
    <submittedName>
        <fullName evidence="1">Uncharacterized protein</fullName>
    </submittedName>
</protein>
<organism evidence="1 2">
    <name type="scientific">Caerostris extrusa</name>
    <name type="common">Bark spider</name>
    <name type="synonym">Caerostris bankana</name>
    <dbReference type="NCBI Taxonomy" id="172846"/>
    <lineage>
        <taxon>Eukaryota</taxon>
        <taxon>Metazoa</taxon>
        <taxon>Ecdysozoa</taxon>
        <taxon>Arthropoda</taxon>
        <taxon>Chelicerata</taxon>
        <taxon>Arachnida</taxon>
        <taxon>Araneae</taxon>
        <taxon>Araneomorphae</taxon>
        <taxon>Entelegynae</taxon>
        <taxon>Araneoidea</taxon>
        <taxon>Araneidae</taxon>
        <taxon>Caerostris</taxon>
    </lineage>
</organism>
<dbReference type="Proteomes" id="UP001054945">
    <property type="component" value="Unassembled WGS sequence"/>
</dbReference>
<keyword evidence="2" id="KW-1185">Reference proteome</keyword>
<dbReference type="AlphaFoldDB" id="A0AAV4NL86"/>
<evidence type="ECO:0000313" key="2">
    <source>
        <dbReference type="Proteomes" id="UP001054945"/>
    </source>
</evidence>
<sequence length="118" mass="13621">MASIMMQFVYRERFRKYDFKPQKRCSQYVGGPCKRAENGTDKRARIKVMRHGRLEVVTGREISILKADEIMQNLKTAPGLNEMVWTQPPIRAHVRAGPNECNIGIDHLGWIYAIPCKC</sequence>
<proteinExistence type="predicted"/>
<evidence type="ECO:0000313" key="1">
    <source>
        <dbReference type="EMBL" id="GIX85554.1"/>
    </source>
</evidence>
<reference evidence="1 2" key="1">
    <citation type="submission" date="2021-06" db="EMBL/GenBank/DDBJ databases">
        <title>Caerostris extrusa draft genome.</title>
        <authorList>
            <person name="Kono N."/>
            <person name="Arakawa K."/>
        </authorList>
    </citation>
    <scope>NUCLEOTIDE SEQUENCE [LARGE SCALE GENOMIC DNA]</scope>
</reference>
<dbReference type="EMBL" id="BPLR01021072">
    <property type="protein sequence ID" value="GIX85554.1"/>
    <property type="molecule type" value="Genomic_DNA"/>
</dbReference>
<accession>A0AAV4NL86</accession>
<comment type="caution">
    <text evidence="1">The sequence shown here is derived from an EMBL/GenBank/DDBJ whole genome shotgun (WGS) entry which is preliminary data.</text>
</comment>